<reference evidence="1 2" key="1">
    <citation type="submission" date="2016-10" db="EMBL/GenBank/DDBJ databases">
        <authorList>
            <person name="Varghese N."/>
            <person name="Submissions S."/>
        </authorList>
    </citation>
    <scope>NUCLEOTIDE SEQUENCE [LARGE SCALE GENOMIC DNA]</scope>
    <source>
        <strain evidence="1 2">DSM 17997</strain>
    </source>
</reference>
<proteinExistence type="predicted"/>
<name>A0A1H3TCK7_9BACT</name>
<accession>A0A1H3TCK7</accession>
<gene>
    <name evidence="1" type="ORF">SAMN05444412_11662</name>
</gene>
<evidence type="ECO:0000313" key="1">
    <source>
        <dbReference type="EMBL" id="SDZ47608.1"/>
    </source>
</evidence>
<dbReference type="Proteomes" id="UP000199663">
    <property type="component" value="Unassembled WGS sequence"/>
</dbReference>
<dbReference type="Pfam" id="PF14281">
    <property type="entry name" value="PDDEXK_4"/>
    <property type="match status" value="1"/>
</dbReference>
<dbReference type="InterPro" id="IPR029470">
    <property type="entry name" value="PDDEXK_4"/>
</dbReference>
<organism evidence="1 2">
    <name type="scientific">Rhodonellum ikkaensis</name>
    <dbReference type="NCBI Taxonomy" id="336829"/>
    <lineage>
        <taxon>Bacteria</taxon>
        <taxon>Pseudomonadati</taxon>
        <taxon>Bacteroidota</taxon>
        <taxon>Cytophagia</taxon>
        <taxon>Cytophagales</taxon>
        <taxon>Cytophagaceae</taxon>
        <taxon>Rhodonellum</taxon>
    </lineage>
</organism>
<dbReference type="RefSeq" id="WP_019599739.1">
    <property type="nucleotide sequence ID" value="NZ_FNQC01000016.1"/>
</dbReference>
<protein>
    <submittedName>
        <fullName evidence="1">PD-(D/E)XK nuclease superfamily protein</fullName>
    </submittedName>
</protein>
<comment type="caution">
    <text evidence="1">The sequence shown here is derived from an EMBL/GenBank/DDBJ whole genome shotgun (WGS) entry which is preliminary data.</text>
</comment>
<sequence>MNIYKIKSLLSGIREIKKKSEELCKLKGENFNIFKLLNLGWSENFHSKFIAELLDPNGSHGHGDLFLKAFIKQLNEEIGQDLPSTFLVVGDGVKTEKYISPINFDSADGGRLDILIQTDKFVIGIENKIYAGDGYLQLERYKKFMTTFLNSRTLLLYLTLDGRLPKSSELRINEDYHCISYENLIGKWIMDCQAIANDSPILRETIKQYLINLKSLSKLLTTQQMEKDLILLLNEYYDEAHLVASHIGKLQNRKLIELYGLIKEKVKQKLPAGWIMNMSLEILENEWHQFSFRQDWIEGLSVSFEGTSRFVDGIGHGILFSSDKHDKNQIKRDLAKKFKMSKRTNSWMTYSSGRYTKLATHLNGSIELDQLAEEISDYMIQVLEREKLSCQIINQHLNSKGMTNGK</sequence>
<evidence type="ECO:0000313" key="2">
    <source>
        <dbReference type="Proteomes" id="UP000199663"/>
    </source>
</evidence>
<dbReference type="EMBL" id="FNQC01000016">
    <property type="protein sequence ID" value="SDZ47608.1"/>
    <property type="molecule type" value="Genomic_DNA"/>
</dbReference>
<keyword evidence="2" id="KW-1185">Reference proteome</keyword>